<proteinExistence type="predicted"/>
<feature type="domain" description="Aminoglycoside phosphotransferase" evidence="1">
    <location>
        <begin position="52"/>
        <end position="163"/>
    </location>
</feature>
<evidence type="ECO:0000313" key="3">
    <source>
        <dbReference type="Proteomes" id="UP000434172"/>
    </source>
</evidence>
<gene>
    <name evidence="2" type="ORF">GQ607_012294</name>
</gene>
<name>A0A8H3W9D3_9PEZI</name>
<sequence length="398" mass="44380">MDPQDLAPDEVLLDHIFPDQPHVSTSVVLQNWDKCVFKASFPDASEPRCPCIVRLETTRGDEEATQFATVSAMQHVASLAIDNLVPNTFQTGVASNAQGKRLQFSVIEFIEGDTLEEAWEQMSSESQQSVVTALVGALGKLHSIRISDPRVQTLLRQVLDDSKQDSFQEAVMGGPSTGFLKTGPALLGAITKRLELKGPFYTIMPTMPAGDVVVQSQYEDLGSMKLEKSNMEQWGHESVLCHNDLTPRNIIVKPCNSPDGRSDYQLSAIIDWELAGFYPASYELSLQDTYLSGGNRLISFYSLLKRQMKDLVPASSSQVSLLQVMEILFESRQRRLAEGSNIPAIIRQRFIQKLQLRRDEDPYIGWVPKNQGEAQPVLSRAGAQRLEDDVIVEVIEKR</sequence>
<dbReference type="PANTHER" id="PTHR21310:SF39">
    <property type="entry name" value="AMINOGLYCOSIDE PHOSPHOTRANSFERASE DOMAIN-CONTAINING PROTEIN"/>
    <property type="match status" value="1"/>
</dbReference>
<reference evidence="2 3" key="1">
    <citation type="submission" date="2019-12" db="EMBL/GenBank/DDBJ databases">
        <title>A genome sequence resource for the geographically widespread anthracnose pathogen Colletotrichum asianum.</title>
        <authorList>
            <person name="Meng Y."/>
        </authorList>
    </citation>
    <scope>NUCLEOTIDE SEQUENCE [LARGE SCALE GENOMIC DNA]</scope>
    <source>
        <strain evidence="2 3">ICMP 18580</strain>
    </source>
</reference>
<organism evidence="2 3">
    <name type="scientific">Colletotrichum asianum</name>
    <dbReference type="NCBI Taxonomy" id="702518"/>
    <lineage>
        <taxon>Eukaryota</taxon>
        <taxon>Fungi</taxon>
        <taxon>Dikarya</taxon>
        <taxon>Ascomycota</taxon>
        <taxon>Pezizomycotina</taxon>
        <taxon>Sordariomycetes</taxon>
        <taxon>Hypocreomycetidae</taxon>
        <taxon>Glomerellales</taxon>
        <taxon>Glomerellaceae</taxon>
        <taxon>Colletotrichum</taxon>
        <taxon>Colletotrichum gloeosporioides species complex</taxon>
    </lineage>
</organism>
<accession>A0A8H3W9D3</accession>
<dbReference type="AlphaFoldDB" id="A0A8H3W9D3"/>
<dbReference type="InterPro" id="IPR002575">
    <property type="entry name" value="Aminoglycoside_PTrfase"/>
</dbReference>
<feature type="domain" description="Aminoglycoside phosphotransferase" evidence="1">
    <location>
        <begin position="235"/>
        <end position="284"/>
    </location>
</feature>
<dbReference type="EMBL" id="WOWK01000082">
    <property type="protein sequence ID" value="KAF0320538.1"/>
    <property type="molecule type" value="Genomic_DNA"/>
</dbReference>
<comment type="caution">
    <text evidence="2">The sequence shown here is derived from an EMBL/GenBank/DDBJ whole genome shotgun (WGS) entry which is preliminary data.</text>
</comment>
<protein>
    <recommendedName>
        <fullName evidence="1">Aminoglycoside phosphotransferase domain-containing protein</fullName>
    </recommendedName>
</protein>
<dbReference type="Gene3D" id="3.90.1200.10">
    <property type="match status" value="1"/>
</dbReference>
<dbReference type="InterPro" id="IPR011009">
    <property type="entry name" value="Kinase-like_dom_sf"/>
</dbReference>
<dbReference type="Pfam" id="PF01636">
    <property type="entry name" value="APH"/>
    <property type="match status" value="2"/>
</dbReference>
<dbReference type="InterPro" id="IPR051678">
    <property type="entry name" value="AGP_Transferase"/>
</dbReference>
<dbReference type="SUPFAM" id="SSF56112">
    <property type="entry name" value="Protein kinase-like (PK-like)"/>
    <property type="match status" value="1"/>
</dbReference>
<evidence type="ECO:0000259" key="1">
    <source>
        <dbReference type="Pfam" id="PF01636"/>
    </source>
</evidence>
<dbReference type="Proteomes" id="UP000434172">
    <property type="component" value="Unassembled WGS sequence"/>
</dbReference>
<dbReference type="PANTHER" id="PTHR21310">
    <property type="entry name" value="AMINOGLYCOSIDE PHOSPHOTRANSFERASE-RELATED-RELATED"/>
    <property type="match status" value="1"/>
</dbReference>
<keyword evidence="3" id="KW-1185">Reference proteome</keyword>
<evidence type="ECO:0000313" key="2">
    <source>
        <dbReference type="EMBL" id="KAF0320538.1"/>
    </source>
</evidence>
<dbReference type="OrthoDB" id="2906425at2759"/>